<dbReference type="AlphaFoldDB" id="H2B0Q9"/>
<gene>
    <name evidence="2" type="primary">KAFR0J01420</name>
    <name evidence="2" type="ORF">KAFR_0J01420</name>
</gene>
<organism evidence="2 3">
    <name type="scientific">Kazachstania africana (strain ATCC 22294 / BCRC 22015 / CBS 2517 / CECT 1963 / NBRC 1671 / NRRL Y-8276)</name>
    <name type="common">Yeast</name>
    <name type="synonym">Kluyveromyces africanus</name>
    <dbReference type="NCBI Taxonomy" id="1071382"/>
    <lineage>
        <taxon>Eukaryota</taxon>
        <taxon>Fungi</taxon>
        <taxon>Dikarya</taxon>
        <taxon>Ascomycota</taxon>
        <taxon>Saccharomycotina</taxon>
        <taxon>Saccharomycetes</taxon>
        <taxon>Saccharomycetales</taxon>
        <taxon>Saccharomycetaceae</taxon>
        <taxon>Kazachstania</taxon>
    </lineage>
</organism>
<dbReference type="InParanoid" id="H2B0Q9"/>
<proteinExistence type="predicted"/>
<evidence type="ECO:0000256" key="1">
    <source>
        <dbReference type="SAM" id="Phobius"/>
    </source>
</evidence>
<feature type="transmembrane region" description="Helical" evidence="1">
    <location>
        <begin position="140"/>
        <end position="165"/>
    </location>
</feature>
<dbReference type="Proteomes" id="UP000005220">
    <property type="component" value="Chromosome 10"/>
</dbReference>
<reference evidence="2 3" key="1">
    <citation type="journal article" date="2011" name="Proc. Natl. Acad. Sci. U.S.A.">
        <title>Evolutionary erosion of yeast sex chromosomes by mating-type switching accidents.</title>
        <authorList>
            <person name="Gordon J.L."/>
            <person name="Armisen D."/>
            <person name="Proux-Wera E."/>
            <person name="Oheigeartaigh S.S."/>
            <person name="Byrne K.P."/>
            <person name="Wolfe K.H."/>
        </authorList>
    </citation>
    <scope>NUCLEOTIDE SEQUENCE [LARGE SCALE GENOMIC DNA]</scope>
    <source>
        <strain evidence="3">ATCC 22294 / BCRC 22015 / CBS 2517 / CECT 1963 / NBRC 1671 / NRRL Y-8276</strain>
    </source>
</reference>
<accession>H2B0Q9</accession>
<dbReference type="RefSeq" id="XP_003959344.1">
    <property type="nucleotide sequence ID" value="XM_003959295.1"/>
</dbReference>
<sequence length="176" mass="19880">MRRNRRRVTARVNWGGEENGTNGKETIQIFCVSKKLRQCYPPVEPKPPSSLGLGSIYCCSSSVHRSPTRLAANLTLSVCSNGGGLPNFPRTTSTAIRLLRYPATSSFTNLDFLPLPLQLRRVTPLTPPLPLCFHKPFLSYLINSLITLLYIYFVVLLLCFFFFLLSRFLGLFSYPE</sequence>
<keyword evidence="1" id="KW-0812">Transmembrane</keyword>
<evidence type="ECO:0000313" key="3">
    <source>
        <dbReference type="Proteomes" id="UP000005220"/>
    </source>
</evidence>
<dbReference type="GeneID" id="13883859"/>
<name>H2B0Q9_KAZAF</name>
<keyword evidence="1" id="KW-1133">Transmembrane helix</keyword>
<dbReference type="HOGENOM" id="CLU_1525378_0_0_1"/>
<keyword evidence="1" id="KW-0472">Membrane</keyword>
<dbReference type="EMBL" id="HE650830">
    <property type="protein sequence ID" value="CCF60209.1"/>
    <property type="molecule type" value="Genomic_DNA"/>
</dbReference>
<protein>
    <submittedName>
        <fullName evidence="2">Uncharacterized protein</fullName>
    </submittedName>
</protein>
<keyword evidence="3" id="KW-1185">Reference proteome</keyword>
<dbReference type="KEGG" id="kaf:KAFR_0J01420"/>
<evidence type="ECO:0000313" key="2">
    <source>
        <dbReference type="EMBL" id="CCF60209.1"/>
    </source>
</evidence>